<accession>A0A177YN76</accession>
<dbReference type="GO" id="GO:0012505">
    <property type="term" value="C:endomembrane system"/>
    <property type="evidence" value="ECO:0007669"/>
    <property type="project" value="UniProtKB-SubCell"/>
</dbReference>
<dbReference type="EC" id="2.7.8.8" evidence="4"/>
<evidence type="ECO:0000313" key="18">
    <source>
        <dbReference type="EMBL" id="OAK56488.1"/>
    </source>
</evidence>
<dbReference type="GO" id="GO:0016020">
    <property type="term" value="C:membrane"/>
    <property type="evidence" value="ECO:0007669"/>
    <property type="project" value="InterPro"/>
</dbReference>
<dbReference type="InterPro" id="IPR000462">
    <property type="entry name" value="CDP-OH_P_trans"/>
</dbReference>
<evidence type="ECO:0000256" key="16">
    <source>
        <dbReference type="SAM" id="MobiDB-lite"/>
    </source>
</evidence>
<feature type="transmembrane region" description="Helical" evidence="17">
    <location>
        <begin position="12"/>
        <end position="31"/>
    </location>
</feature>
<protein>
    <recommendedName>
        <fullName evidence="5">CDP-diacylglycerol--serine O-phosphatidyltransferase</fullName>
        <ecNumber evidence="4">2.7.8.8</ecNumber>
    </recommendedName>
    <alternativeName>
        <fullName evidence="14">Phosphatidylserine synthase</fullName>
    </alternativeName>
</protein>
<dbReference type="RefSeq" id="WP_068422124.1">
    <property type="nucleotide sequence ID" value="NZ_LVHI01000004.1"/>
</dbReference>
<comment type="similarity">
    <text evidence="3 15">Belongs to the CDP-alcohol phosphatidyltransferase class-I family.</text>
</comment>
<keyword evidence="9 17" id="KW-1133">Transmembrane helix</keyword>
<dbReference type="Proteomes" id="UP000077519">
    <property type="component" value="Unassembled WGS sequence"/>
</dbReference>
<evidence type="ECO:0000313" key="19">
    <source>
        <dbReference type="Proteomes" id="UP000077519"/>
    </source>
</evidence>
<comment type="catalytic activity">
    <reaction evidence="1">
        <text>a CDP-1,2-diacyl-sn-glycerol + L-serine = a 1,2-diacyl-sn-glycero-3-phospho-L-serine + CMP + H(+)</text>
        <dbReference type="Rhea" id="RHEA:16913"/>
        <dbReference type="ChEBI" id="CHEBI:15378"/>
        <dbReference type="ChEBI" id="CHEBI:33384"/>
        <dbReference type="ChEBI" id="CHEBI:57262"/>
        <dbReference type="ChEBI" id="CHEBI:58332"/>
        <dbReference type="ChEBI" id="CHEBI:60377"/>
        <dbReference type="EC" id="2.7.8.8"/>
    </reaction>
</comment>
<dbReference type="GO" id="GO:0008654">
    <property type="term" value="P:phospholipid biosynthetic process"/>
    <property type="evidence" value="ECO:0007669"/>
    <property type="project" value="UniProtKB-KW"/>
</dbReference>
<evidence type="ECO:0000256" key="15">
    <source>
        <dbReference type="RuleBase" id="RU003750"/>
    </source>
</evidence>
<dbReference type="EMBL" id="LVHI01000004">
    <property type="protein sequence ID" value="OAK56488.1"/>
    <property type="molecule type" value="Genomic_DNA"/>
</dbReference>
<evidence type="ECO:0000256" key="2">
    <source>
        <dbReference type="ARBA" id="ARBA00004127"/>
    </source>
</evidence>
<dbReference type="Gene3D" id="1.20.120.1760">
    <property type="match status" value="1"/>
</dbReference>
<keyword evidence="11 17" id="KW-0472">Membrane</keyword>
<keyword evidence="13" id="KW-1208">Phospholipid metabolism</keyword>
<evidence type="ECO:0000256" key="1">
    <source>
        <dbReference type="ARBA" id="ARBA00000287"/>
    </source>
</evidence>
<evidence type="ECO:0000256" key="10">
    <source>
        <dbReference type="ARBA" id="ARBA00023098"/>
    </source>
</evidence>
<name>A0A177YN76_9NOCA</name>
<dbReference type="NCBIfam" id="TIGR00473">
    <property type="entry name" value="pssA"/>
    <property type="match status" value="1"/>
</dbReference>
<evidence type="ECO:0000256" key="14">
    <source>
        <dbReference type="ARBA" id="ARBA00032361"/>
    </source>
</evidence>
<dbReference type="PANTHER" id="PTHR14269">
    <property type="entry name" value="CDP-DIACYLGLYCEROL--GLYCEROL-3-PHOSPHATE 3-PHOSPHATIDYLTRANSFERASE-RELATED"/>
    <property type="match status" value="1"/>
</dbReference>
<gene>
    <name evidence="18" type="ORF">A3K89_16885</name>
</gene>
<evidence type="ECO:0000256" key="6">
    <source>
        <dbReference type="ARBA" id="ARBA00022516"/>
    </source>
</evidence>
<evidence type="ECO:0000256" key="12">
    <source>
        <dbReference type="ARBA" id="ARBA00023209"/>
    </source>
</evidence>
<feature type="region of interest" description="Disordered" evidence="16">
    <location>
        <begin position="255"/>
        <end position="286"/>
    </location>
</feature>
<dbReference type="InterPro" id="IPR048254">
    <property type="entry name" value="CDP_ALCOHOL_P_TRANSF_CS"/>
</dbReference>
<dbReference type="InterPro" id="IPR050324">
    <property type="entry name" value="CDP-alcohol_PTase-I"/>
</dbReference>
<dbReference type="InterPro" id="IPR004533">
    <property type="entry name" value="CDP-diaglyc--ser_O-PTrfase"/>
</dbReference>
<proteinExistence type="inferred from homology"/>
<evidence type="ECO:0000256" key="4">
    <source>
        <dbReference type="ARBA" id="ARBA00013174"/>
    </source>
</evidence>
<dbReference type="Pfam" id="PF01066">
    <property type="entry name" value="CDP-OH_P_transf"/>
    <property type="match status" value="1"/>
</dbReference>
<evidence type="ECO:0000256" key="8">
    <source>
        <dbReference type="ARBA" id="ARBA00022692"/>
    </source>
</evidence>
<keyword evidence="12" id="KW-0594">Phospholipid biosynthesis</keyword>
<keyword evidence="6" id="KW-0444">Lipid biosynthesis</keyword>
<comment type="subcellular location">
    <subcellularLocation>
        <location evidence="2">Endomembrane system</location>
        <topology evidence="2">Multi-pass membrane protein</topology>
    </subcellularLocation>
</comment>
<evidence type="ECO:0000256" key="3">
    <source>
        <dbReference type="ARBA" id="ARBA00010441"/>
    </source>
</evidence>
<evidence type="ECO:0000256" key="9">
    <source>
        <dbReference type="ARBA" id="ARBA00022989"/>
    </source>
</evidence>
<keyword evidence="10" id="KW-0443">Lipid metabolism</keyword>
<evidence type="ECO:0000256" key="5">
    <source>
        <dbReference type="ARBA" id="ARBA00017171"/>
    </source>
</evidence>
<keyword evidence="19" id="KW-1185">Reference proteome</keyword>
<dbReference type="PROSITE" id="PS00379">
    <property type="entry name" value="CDP_ALCOHOL_P_TRANSF"/>
    <property type="match status" value="1"/>
</dbReference>
<keyword evidence="8 17" id="KW-0812">Transmembrane</keyword>
<dbReference type="AlphaFoldDB" id="A0A177YN76"/>
<reference evidence="18 19" key="1">
    <citation type="submission" date="2016-03" db="EMBL/GenBank/DDBJ databases">
        <title>Genome sequence of Rhodococcus kyotonensis KB10.</title>
        <authorList>
            <person name="Jeong H."/>
            <person name="Hong C.E."/>
            <person name="Jo S.H."/>
            <person name="Park J.M."/>
        </authorList>
    </citation>
    <scope>NUCLEOTIDE SEQUENCE [LARGE SCALE GENOMIC DNA]</scope>
    <source>
        <strain evidence="18 19">KB10</strain>
    </source>
</reference>
<sequence length="286" mass="30623">MITRRARPPAAVRLLPSVVTILALCAGLSALKFALDGELGVALAMIGAAAILDALDGRIARLLDATSKIGAELDSLADAISFGVAPALVLYVTLLEGSSAGWIIALIYVVAMVLRLARFNTLLDDDNTPAYAREYFTGVPAPAGALIVLAPIAAFQEWGDGWWASFYVVVGWTLFTAGLAVSRIPTLALKTVSVPPRMAAALLILVALAAAALITYPLILLMVLVLVYLIHIPFAVRSQRWVAARPYAWEAKPAERRAERRAIRRAPGNTRRSAARLGLRRPRGPQ</sequence>
<dbReference type="InterPro" id="IPR043130">
    <property type="entry name" value="CDP-OH_PTrfase_TM_dom"/>
</dbReference>
<feature type="transmembrane region" description="Helical" evidence="17">
    <location>
        <begin position="100"/>
        <end position="123"/>
    </location>
</feature>
<evidence type="ECO:0000256" key="11">
    <source>
        <dbReference type="ARBA" id="ARBA00023136"/>
    </source>
</evidence>
<feature type="transmembrane region" description="Helical" evidence="17">
    <location>
        <begin position="76"/>
        <end position="94"/>
    </location>
</feature>
<dbReference type="PANTHER" id="PTHR14269:SF61">
    <property type="entry name" value="CDP-DIACYLGLYCEROL--SERINE O-PHOSPHATIDYLTRANSFERASE"/>
    <property type="match status" value="1"/>
</dbReference>
<evidence type="ECO:0000256" key="13">
    <source>
        <dbReference type="ARBA" id="ARBA00023264"/>
    </source>
</evidence>
<comment type="caution">
    <text evidence="18">The sequence shown here is derived from an EMBL/GenBank/DDBJ whole genome shotgun (WGS) entry which is preliminary data.</text>
</comment>
<dbReference type="GO" id="GO:0003882">
    <property type="term" value="F:CDP-diacylglycerol-serine O-phosphatidyltransferase activity"/>
    <property type="evidence" value="ECO:0007669"/>
    <property type="project" value="UniProtKB-EC"/>
</dbReference>
<keyword evidence="7 15" id="KW-0808">Transferase</keyword>
<feature type="transmembrane region" description="Helical" evidence="17">
    <location>
        <begin position="202"/>
        <end position="230"/>
    </location>
</feature>
<feature type="transmembrane region" description="Helical" evidence="17">
    <location>
        <begin position="135"/>
        <end position="155"/>
    </location>
</feature>
<organism evidence="18 19">
    <name type="scientific">Rhodococcoides kyotonense</name>
    <dbReference type="NCBI Taxonomy" id="398843"/>
    <lineage>
        <taxon>Bacteria</taxon>
        <taxon>Bacillati</taxon>
        <taxon>Actinomycetota</taxon>
        <taxon>Actinomycetes</taxon>
        <taxon>Mycobacteriales</taxon>
        <taxon>Nocardiaceae</taxon>
        <taxon>Rhodococcoides</taxon>
    </lineage>
</organism>
<feature type="transmembrane region" description="Helical" evidence="17">
    <location>
        <begin position="161"/>
        <end position="181"/>
    </location>
</feature>
<evidence type="ECO:0000256" key="17">
    <source>
        <dbReference type="SAM" id="Phobius"/>
    </source>
</evidence>
<evidence type="ECO:0000256" key="7">
    <source>
        <dbReference type="ARBA" id="ARBA00022679"/>
    </source>
</evidence>